<organism evidence="4 5">
    <name type="scientific">Mycolicibacterium neoaurum VKM Ac-1815D</name>
    <dbReference type="NCBI Taxonomy" id="700508"/>
    <lineage>
        <taxon>Bacteria</taxon>
        <taxon>Bacillati</taxon>
        <taxon>Actinomycetota</taxon>
        <taxon>Actinomycetes</taxon>
        <taxon>Mycobacteriales</taxon>
        <taxon>Mycobacteriaceae</taxon>
        <taxon>Mycolicibacterium</taxon>
    </lineage>
</organism>
<evidence type="ECO:0000256" key="1">
    <source>
        <dbReference type="ARBA" id="ARBA00023015"/>
    </source>
</evidence>
<dbReference type="PANTHER" id="PTHR43130">
    <property type="entry name" value="ARAC-FAMILY TRANSCRIPTIONAL REGULATOR"/>
    <property type="match status" value="1"/>
</dbReference>
<dbReference type="Pfam" id="PF01965">
    <property type="entry name" value="DJ-1_PfpI"/>
    <property type="match status" value="1"/>
</dbReference>
<dbReference type="SMART" id="SM00342">
    <property type="entry name" value="HTH_ARAC"/>
    <property type="match status" value="1"/>
</dbReference>
<dbReference type="GeneID" id="43449032"/>
<dbReference type="RefSeq" id="WP_019513892.1">
    <property type="nucleotide sequence ID" value="NC_023036.2"/>
</dbReference>
<dbReference type="GO" id="GO:0003700">
    <property type="term" value="F:DNA-binding transcription factor activity"/>
    <property type="evidence" value="ECO:0007669"/>
    <property type="project" value="InterPro"/>
</dbReference>
<gene>
    <name evidence="4" type="ORF">D174_05865</name>
</gene>
<dbReference type="EMBL" id="CP006936">
    <property type="protein sequence ID" value="AHC24141.1"/>
    <property type="molecule type" value="Genomic_DNA"/>
</dbReference>
<keyword evidence="2" id="KW-0804">Transcription</keyword>
<evidence type="ECO:0000259" key="3">
    <source>
        <dbReference type="PROSITE" id="PS01124"/>
    </source>
</evidence>
<feature type="domain" description="HTH araC/xylS-type" evidence="3">
    <location>
        <begin position="220"/>
        <end position="318"/>
    </location>
</feature>
<dbReference type="Gene3D" id="3.40.50.880">
    <property type="match status" value="1"/>
</dbReference>
<dbReference type="Gene3D" id="1.10.10.60">
    <property type="entry name" value="Homeodomain-like"/>
    <property type="match status" value="2"/>
</dbReference>
<evidence type="ECO:0000256" key="2">
    <source>
        <dbReference type="ARBA" id="ARBA00023163"/>
    </source>
</evidence>
<dbReference type="AlphaFoldDB" id="V5X8Z2"/>
<dbReference type="SUPFAM" id="SSF52317">
    <property type="entry name" value="Class I glutamine amidotransferase-like"/>
    <property type="match status" value="1"/>
</dbReference>
<evidence type="ECO:0000313" key="5">
    <source>
        <dbReference type="Proteomes" id="UP000018763"/>
    </source>
</evidence>
<accession>V5X8Z2</accession>
<dbReference type="InterPro" id="IPR018060">
    <property type="entry name" value="HTH_AraC"/>
</dbReference>
<sequence>MTRSVVILGFDGVQALDIAGPFDVFTGANLQLVSMGRPDRYDVRLVSLDGSPVRTMTGLEFGAAALPETAAIDTLIVPGGFGTETVRKDAATVQWIRAVAETARRVVTVCSGAFLAAEAGLLDGCRATTHWAAAGHLADQYPGVTVDPEPIFVRSSEQVWTAAGVTAGIDLALHLVEDDLGTDVAQTVARWLVLYLRRPGGQTQFAAPVWAPRAKRQPIREVQEFIEAEPGAVLSIGELARRAAMSPRHFTRVFTEEVGEAPGSYVERIRTEAARRQLEETDDTVTVIADRCGFGSAETLRRNFVRRLGISPDQYRKSFA</sequence>
<dbReference type="InterPro" id="IPR029062">
    <property type="entry name" value="Class_I_gatase-like"/>
</dbReference>
<dbReference type="Proteomes" id="UP000018763">
    <property type="component" value="Chromosome"/>
</dbReference>
<dbReference type="eggNOG" id="COG4977">
    <property type="taxonomic scope" value="Bacteria"/>
</dbReference>
<dbReference type="KEGG" id="mne:D174_05865"/>
<dbReference type="GO" id="GO:0043565">
    <property type="term" value="F:sequence-specific DNA binding"/>
    <property type="evidence" value="ECO:0007669"/>
    <property type="project" value="InterPro"/>
</dbReference>
<protein>
    <submittedName>
        <fullName evidence="4">Transcriptional regulator</fullName>
    </submittedName>
</protein>
<dbReference type="CDD" id="cd03137">
    <property type="entry name" value="GATase1_AraC_1"/>
    <property type="match status" value="1"/>
</dbReference>
<dbReference type="PROSITE" id="PS01124">
    <property type="entry name" value="HTH_ARAC_FAMILY_2"/>
    <property type="match status" value="1"/>
</dbReference>
<keyword evidence="1" id="KW-0805">Transcription regulation</keyword>
<dbReference type="PANTHER" id="PTHR43130:SF3">
    <property type="entry name" value="HTH-TYPE TRANSCRIPTIONAL REGULATOR RV1931C"/>
    <property type="match status" value="1"/>
</dbReference>
<dbReference type="InterPro" id="IPR009057">
    <property type="entry name" value="Homeodomain-like_sf"/>
</dbReference>
<name>V5X8Z2_MYCNE</name>
<dbReference type="Pfam" id="PF12833">
    <property type="entry name" value="HTH_18"/>
    <property type="match status" value="1"/>
</dbReference>
<evidence type="ECO:0000313" key="4">
    <source>
        <dbReference type="EMBL" id="AHC24141.1"/>
    </source>
</evidence>
<dbReference type="InterPro" id="IPR002818">
    <property type="entry name" value="DJ-1/PfpI"/>
</dbReference>
<proteinExistence type="predicted"/>
<keyword evidence="5" id="KW-1185">Reference proteome</keyword>
<dbReference type="SUPFAM" id="SSF46689">
    <property type="entry name" value="Homeodomain-like"/>
    <property type="match status" value="2"/>
</dbReference>
<reference evidence="4 5" key="1">
    <citation type="journal article" date="2014" name="Genome Announc.">
        <title>Complete Genome Sequence of Sterol-Transforming Mycobacterium neoaurum Strain VKM Ac-1815D.</title>
        <authorList>
            <person name="Shtratnikova V.Y."/>
            <person name="Bragin E.Y."/>
            <person name="Dovbnya D.V."/>
            <person name="Pekov Y.A."/>
            <person name="Schelkunov M.I."/>
            <person name="Strizhov N."/>
            <person name="Ivashina T.V."/>
            <person name="Ashapkin V.V."/>
            <person name="Donova M.V."/>
        </authorList>
    </citation>
    <scope>NUCLEOTIDE SEQUENCE [LARGE SCALE GENOMIC DNA]</scope>
    <source>
        <strain evidence="4 5">VKM Ac-1815D</strain>
    </source>
</reference>
<dbReference type="InterPro" id="IPR052158">
    <property type="entry name" value="INH-QAR"/>
</dbReference>